<comment type="caution">
    <text evidence="9">The sequence shown here is derived from an EMBL/GenBank/DDBJ whole genome shotgun (WGS) entry which is preliminary data.</text>
</comment>
<keyword evidence="6" id="KW-0408">Iron</keyword>
<dbReference type="Pfam" id="PF04879">
    <property type="entry name" value="Molybdop_Fe4S4"/>
    <property type="match status" value="1"/>
</dbReference>
<evidence type="ECO:0000256" key="4">
    <source>
        <dbReference type="ARBA" id="ARBA00022723"/>
    </source>
</evidence>
<dbReference type="SUPFAM" id="SSF50692">
    <property type="entry name" value="ADC-like"/>
    <property type="match status" value="1"/>
</dbReference>
<gene>
    <name evidence="9" type="ORF">GALL_143770</name>
</gene>
<dbReference type="PANTHER" id="PTHR43742">
    <property type="entry name" value="TRIMETHYLAMINE-N-OXIDE REDUCTASE"/>
    <property type="match status" value="1"/>
</dbReference>
<dbReference type="EMBL" id="MLJW01000065">
    <property type="protein sequence ID" value="OIR03518.1"/>
    <property type="molecule type" value="Genomic_DNA"/>
</dbReference>
<dbReference type="Gene3D" id="3.40.228.10">
    <property type="entry name" value="Dimethylsulfoxide Reductase, domain 2"/>
    <property type="match status" value="1"/>
</dbReference>
<dbReference type="AlphaFoldDB" id="A0A1J5SU02"/>
<dbReference type="EC" id="4.2.1.112" evidence="9"/>
<dbReference type="PANTHER" id="PTHR43742:SF6">
    <property type="entry name" value="OXIDOREDUCTASE YYAE-RELATED"/>
    <property type="match status" value="1"/>
</dbReference>
<keyword evidence="4" id="KW-0479">Metal-binding</keyword>
<feature type="domain" description="4Fe-4S Mo/W bis-MGD-type" evidence="8">
    <location>
        <begin position="15"/>
        <end position="71"/>
    </location>
</feature>
<evidence type="ECO:0000256" key="6">
    <source>
        <dbReference type="ARBA" id="ARBA00023004"/>
    </source>
</evidence>
<protein>
    <submittedName>
        <fullName evidence="9">Acetylene hydratase</fullName>
        <ecNumber evidence="9">4.2.1.112</ecNumber>
    </submittedName>
</protein>
<dbReference type="GO" id="GO:0051536">
    <property type="term" value="F:iron-sulfur cluster binding"/>
    <property type="evidence" value="ECO:0007669"/>
    <property type="project" value="UniProtKB-KW"/>
</dbReference>
<proteinExistence type="inferred from homology"/>
<evidence type="ECO:0000259" key="8">
    <source>
        <dbReference type="PROSITE" id="PS51669"/>
    </source>
</evidence>
<keyword evidence="5" id="KW-0560">Oxidoreductase</keyword>
<dbReference type="InterPro" id="IPR006656">
    <property type="entry name" value="Mopterin_OxRdtase"/>
</dbReference>
<dbReference type="Gene3D" id="3.40.50.740">
    <property type="match status" value="1"/>
</dbReference>
<dbReference type="Pfam" id="PF00384">
    <property type="entry name" value="Molybdopterin"/>
    <property type="match status" value="1"/>
</dbReference>
<dbReference type="InterPro" id="IPR006963">
    <property type="entry name" value="Mopterin_OxRdtase_4Fe-4S_dom"/>
</dbReference>
<dbReference type="InterPro" id="IPR050612">
    <property type="entry name" value="Prok_Mopterin_Oxidored"/>
</dbReference>
<reference evidence="9" key="1">
    <citation type="submission" date="2016-10" db="EMBL/GenBank/DDBJ databases">
        <title>Sequence of Gallionella enrichment culture.</title>
        <authorList>
            <person name="Poehlein A."/>
            <person name="Muehling M."/>
            <person name="Daniel R."/>
        </authorList>
    </citation>
    <scope>NUCLEOTIDE SEQUENCE</scope>
</reference>
<dbReference type="GO" id="GO:0018818">
    <property type="term" value="F:acetylene hydratase activity"/>
    <property type="evidence" value="ECO:0007669"/>
    <property type="project" value="UniProtKB-EC"/>
</dbReference>
<evidence type="ECO:0000256" key="7">
    <source>
        <dbReference type="ARBA" id="ARBA00023014"/>
    </source>
</evidence>
<dbReference type="Pfam" id="PF01568">
    <property type="entry name" value="Molydop_binding"/>
    <property type="match status" value="1"/>
</dbReference>
<dbReference type="GO" id="GO:0043546">
    <property type="term" value="F:molybdopterin cofactor binding"/>
    <property type="evidence" value="ECO:0007669"/>
    <property type="project" value="InterPro"/>
</dbReference>
<comment type="similarity">
    <text evidence="2">Belongs to the prokaryotic molybdopterin-containing oxidoreductase family.</text>
</comment>
<dbReference type="InterPro" id="IPR006657">
    <property type="entry name" value="MoPterin_dinucl-bd_dom"/>
</dbReference>
<dbReference type="Gene3D" id="2.40.40.20">
    <property type="match status" value="1"/>
</dbReference>
<dbReference type="PROSITE" id="PS51669">
    <property type="entry name" value="4FE4S_MOW_BIS_MGD"/>
    <property type="match status" value="1"/>
</dbReference>
<dbReference type="InterPro" id="IPR037949">
    <property type="entry name" value="MopB_CT_Acetylene-hydratase"/>
</dbReference>
<keyword evidence="7" id="KW-0411">Iron-sulfur</keyword>
<organism evidence="9">
    <name type="scientific">mine drainage metagenome</name>
    <dbReference type="NCBI Taxonomy" id="410659"/>
    <lineage>
        <taxon>unclassified sequences</taxon>
        <taxon>metagenomes</taxon>
        <taxon>ecological metagenomes</taxon>
    </lineage>
</organism>
<dbReference type="InterPro" id="IPR006655">
    <property type="entry name" value="Mopterin_OxRdtase_prok_CS"/>
</dbReference>
<dbReference type="SMART" id="SM00926">
    <property type="entry name" value="Molybdop_Fe4S4"/>
    <property type="match status" value="1"/>
</dbReference>
<comment type="cofactor">
    <cofactor evidence="1">
        <name>Mo-bis(molybdopterin guanine dinucleotide)</name>
        <dbReference type="ChEBI" id="CHEBI:60539"/>
    </cofactor>
</comment>
<dbReference type="Gene3D" id="2.20.25.90">
    <property type="entry name" value="ADC-like domains"/>
    <property type="match status" value="1"/>
</dbReference>
<evidence type="ECO:0000256" key="3">
    <source>
        <dbReference type="ARBA" id="ARBA00022505"/>
    </source>
</evidence>
<dbReference type="CDD" id="cd02781">
    <property type="entry name" value="MopB_CT_Acetylene-hydratase"/>
    <property type="match status" value="1"/>
</dbReference>
<evidence type="ECO:0000256" key="1">
    <source>
        <dbReference type="ARBA" id="ARBA00001942"/>
    </source>
</evidence>
<name>A0A1J5SU02_9ZZZZ</name>
<dbReference type="GO" id="GO:0016491">
    <property type="term" value="F:oxidoreductase activity"/>
    <property type="evidence" value="ECO:0007669"/>
    <property type="project" value="UniProtKB-KW"/>
</dbReference>
<dbReference type="GO" id="GO:0046872">
    <property type="term" value="F:metal ion binding"/>
    <property type="evidence" value="ECO:0007669"/>
    <property type="project" value="UniProtKB-KW"/>
</dbReference>
<keyword evidence="9" id="KW-0456">Lyase</keyword>
<dbReference type="PROSITE" id="PS00490">
    <property type="entry name" value="MOLYBDOPTERIN_PROK_2"/>
    <property type="match status" value="1"/>
</dbReference>
<evidence type="ECO:0000256" key="2">
    <source>
        <dbReference type="ARBA" id="ARBA00010312"/>
    </source>
</evidence>
<dbReference type="InterPro" id="IPR009010">
    <property type="entry name" value="Asp_de-COase-like_dom_sf"/>
</dbReference>
<evidence type="ECO:0000313" key="9">
    <source>
        <dbReference type="EMBL" id="OIR03518.1"/>
    </source>
</evidence>
<dbReference type="SUPFAM" id="SSF53706">
    <property type="entry name" value="Formate dehydrogenase/DMSO reductase, domains 1-3"/>
    <property type="match status" value="1"/>
</dbReference>
<evidence type="ECO:0000256" key="5">
    <source>
        <dbReference type="ARBA" id="ARBA00023002"/>
    </source>
</evidence>
<sequence length="719" mass="79530">MEQSVDRAAMPAPESKILKSVCRSCHGGCGVDLHVTDGRLTKVVGDPNSPLNKGRLCPIGANTMDLVYHPDRLKYPLRRTGERGEGKWQRISWDEALGEIAKRLQAIKDSHGAEAIAMGTGTGRHHIRWVSRFGHALGTPNWCEPGFAQCFHPRVNTTLLTFGDFPVGDFNNETTPECIVYWGHNPMNSGPDGETRFNVRDSLKANPKVIVIDPRRTLLAKRADIWLQLRPGTDDALALAMLHTVIAEKLYDADFVEKWTFGFDALAERVRDYSPEWAAPITWVPAEKIRAAARLYARTKPSMMEWGCAIEHTPNCIQTIRAISMLPALTGNIDVPGGWVFGMKGLGRFPSLIENLSPEMNAKRLGADRFKMLAGEGADLPAAHIPTLLKAMREGVPYPVKAFLVFGNNTLTTFANTREAYESLLKLDLLVVADLFMTPTAELADIVLPAASWPELTTLAGLPTVAANVILAQQKSVQIGECKADEEIFIELARKMNLPVGTESLEEVLEAQLASGGSGKTFAELAATGFYKMPFRYEKYKEGGFKTPSGKIELYASRLEAMGYDPLPYYEEPPESPIATPDVAKDFPLVLTTGARIPFFFNSEHRQLPRLRKAHPDPLVEIHPETAAPLGIKDGDWVWIETLRGRIQQRAKVTDDVDPKVIHVEHGWWFPEEKGPEHGVWKSNANLLTRNGPPYDPAMGTYHLRGLLCRIAPVVNGGA</sequence>
<keyword evidence="3" id="KW-0500">Molybdenum</keyword>
<accession>A0A1J5SU02</accession>